<sequence length="149" mass="16586">MIGNLLSRSELKAACLALLDAAAIEHPAGHQGKLAARYLLRTEANERIGLMFEKDERTKANLWVDQAFVRELLDSDIEQRTYLASSLYRSEVPGGKQTYGRHAALKAMRDLAHADLVRFTISEPDQLQWILDHLASARPASRLSASSIT</sequence>
<name>A0ABT4JAZ3_9RHOB</name>
<keyword evidence="2" id="KW-1185">Reference proteome</keyword>
<gene>
    <name evidence="1" type="ORF">OU682_19960</name>
</gene>
<proteinExistence type="predicted"/>
<dbReference type="EMBL" id="JAPTYD010000055">
    <property type="protein sequence ID" value="MCZ0963875.1"/>
    <property type="molecule type" value="Genomic_DNA"/>
</dbReference>
<dbReference type="Proteomes" id="UP001149822">
    <property type="component" value="Unassembled WGS sequence"/>
</dbReference>
<comment type="caution">
    <text evidence="1">The sequence shown here is derived from an EMBL/GenBank/DDBJ whole genome shotgun (WGS) entry which is preliminary data.</text>
</comment>
<protein>
    <submittedName>
        <fullName evidence="1">Uncharacterized protein</fullName>
    </submittedName>
</protein>
<evidence type="ECO:0000313" key="1">
    <source>
        <dbReference type="EMBL" id="MCZ0963875.1"/>
    </source>
</evidence>
<reference evidence="1" key="1">
    <citation type="submission" date="2022-12" db="EMBL/GenBank/DDBJ databases">
        <title>Paracoccus sp. EF6 isolated from a lake water.</title>
        <authorList>
            <person name="Liu H."/>
        </authorList>
    </citation>
    <scope>NUCLEOTIDE SEQUENCE</scope>
    <source>
        <strain evidence="1">EF6</strain>
    </source>
</reference>
<dbReference type="RefSeq" id="WP_268943972.1">
    <property type="nucleotide sequence ID" value="NZ_JAPTYD010000055.1"/>
</dbReference>
<accession>A0ABT4JAZ3</accession>
<organism evidence="1 2">
    <name type="scientific">Paracoccus benzoatiresistens</name>
    <dbReference type="NCBI Taxonomy" id="2997341"/>
    <lineage>
        <taxon>Bacteria</taxon>
        <taxon>Pseudomonadati</taxon>
        <taxon>Pseudomonadota</taxon>
        <taxon>Alphaproteobacteria</taxon>
        <taxon>Rhodobacterales</taxon>
        <taxon>Paracoccaceae</taxon>
        <taxon>Paracoccus</taxon>
    </lineage>
</organism>
<evidence type="ECO:0000313" key="2">
    <source>
        <dbReference type="Proteomes" id="UP001149822"/>
    </source>
</evidence>